<evidence type="ECO:0000313" key="2">
    <source>
        <dbReference type="Proteomes" id="UP000652847"/>
    </source>
</evidence>
<dbReference type="Proteomes" id="UP000652847">
    <property type="component" value="Unassembled WGS sequence"/>
</dbReference>
<sequence>MGKTIQELTADLLAAPSACKEIKEAAQNYLDAVGKEGEAEAAKAYVAELEADIMPIDGLIAFAESDMGAKVFGADGVKNVLIHAKERKEAGEKYCDCPACAACEALLNKKDEILK</sequence>
<gene>
    <name evidence="1" type="ORF">H8S54_16325</name>
</gene>
<proteinExistence type="predicted"/>
<dbReference type="EMBL" id="JACOOT010000038">
    <property type="protein sequence ID" value="MBC5652627.1"/>
    <property type="molecule type" value="Genomic_DNA"/>
</dbReference>
<protein>
    <submittedName>
        <fullName evidence="1">Molecular chaperone Hsp90</fullName>
    </submittedName>
</protein>
<keyword evidence="2" id="KW-1185">Reference proteome</keyword>
<accession>A0A8I0DTD3</accession>
<dbReference type="RefSeq" id="WP_186901829.1">
    <property type="nucleotide sequence ID" value="NZ_JACOOT010000038.1"/>
</dbReference>
<organism evidence="1 2">
    <name type="scientific">Blautia segnis</name>
    <dbReference type="NCBI Taxonomy" id="2763030"/>
    <lineage>
        <taxon>Bacteria</taxon>
        <taxon>Bacillati</taxon>
        <taxon>Bacillota</taxon>
        <taxon>Clostridia</taxon>
        <taxon>Lachnospirales</taxon>
        <taxon>Lachnospiraceae</taxon>
        <taxon>Blautia</taxon>
    </lineage>
</organism>
<reference evidence="1 2" key="1">
    <citation type="submission" date="2020-08" db="EMBL/GenBank/DDBJ databases">
        <title>Genome public.</title>
        <authorList>
            <person name="Liu C."/>
            <person name="Sun Q."/>
        </authorList>
    </citation>
    <scope>NUCLEOTIDE SEQUENCE [LARGE SCALE GENOMIC DNA]</scope>
    <source>
        <strain evidence="1 2">BX17</strain>
    </source>
</reference>
<comment type="caution">
    <text evidence="1">The sequence shown here is derived from an EMBL/GenBank/DDBJ whole genome shotgun (WGS) entry which is preliminary data.</text>
</comment>
<dbReference type="AlphaFoldDB" id="A0A8I0DTD3"/>
<name>A0A8I0DTD3_9FIRM</name>
<evidence type="ECO:0000313" key="1">
    <source>
        <dbReference type="EMBL" id="MBC5652627.1"/>
    </source>
</evidence>